<proteinExistence type="predicted"/>
<accession>A0A4P2TFM6</accession>
<evidence type="ECO:0000313" key="1">
    <source>
        <dbReference type="EMBL" id="AWY10108.1"/>
    </source>
</evidence>
<sequence length="67" mass="7711">MPNANQIGLWATYDRVNGTHNLINEQGECVFYTEANETSYSKLQKFVEEHNGIEQTPLHFLIEEPIS</sequence>
<dbReference type="Proteomes" id="UP000305753">
    <property type="component" value="Segment"/>
</dbReference>
<organism evidence="1 2">
    <name type="scientific">Vibrio phage VP-1</name>
    <dbReference type="NCBI Taxonomy" id="2234088"/>
    <lineage>
        <taxon>Viruses</taxon>
        <taxon>Duplodnaviria</taxon>
        <taxon>Heunggongvirae</taxon>
        <taxon>Uroviricota</taxon>
        <taxon>Caudoviricetes</taxon>
        <taxon>Pantevenvirales</taxon>
        <taxon>Ackermannviridae</taxon>
        <taxon>Vapseptimavirus</taxon>
        <taxon>Vapseptimavirus VAP7</taxon>
    </lineage>
</organism>
<dbReference type="EMBL" id="MH363700">
    <property type="protein sequence ID" value="AWY10108.1"/>
    <property type="molecule type" value="Genomic_DNA"/>
</dbReference>
<evidence type="ECO:0000313" key="2">
    <source>
        <dbReference type="Proteomes" id="UP000305753"/>
    </source>
</evidence>
<name>A0A4P2TFM6_9CAUD</name>
<reference evidence="1 2" key="1">
    <citation type="submission" date="2018-05" db="EMBL/GenBank/DDBJ databases">
        <title>Whole genome sequencing of Vibrio phage VP-1.</title>
        <authorList>
            <person name="Nandita M."/>
            <person name="Bhat S.G."/>
        </authorList>
    </citation>
    <scope>NUCLEOTIDE SEQUENCE [LARGE SCALE GENOMIC DNA]</scope>
</reference>
<protein>
    <submittedName>
        <fullName evidence="1">Uncharacterized protein</fullName>
    </submittedName>
</protein>